<evidence type="ECO:0000313" key="2">
    <source>
        <dbReference type="Proteomes" id="UP000060787"/>
    </source>
</evidence>
<dbReference type="KEGG" id="lab:LA76x_4650"/>
<reference evidence="1 2" key="1">
    <citation type="journal article" date="2015" name="BMC Genomics">
        <title>Comparative genomics and metabolic profiling of the genus Lysobacter.</title>
        <authorList>
            <person name="de Bruijn I."/>
            <person name="Cheng X."/>
            <person name="de Jager V."/>
            <person name="Exposito R.G."/>
            <person name="Watrous J."/>
            <person name="Patel N."/>
            <person name="Postma J."/>
            <person name="Dorrestein P.C."/>
            <person name="Kobayashi D."/>
            <person name="Raaijmakers J.M."/>
        </authorList>
    </citation>
    <scope>NUCLEOTIDE SEQUENCE [LARGE SCALE GENOMIC DNA]</scope>
    <source>
        <strain evidence="1 2">76</strain>
    </source>
</reference>
<accession>A0A0S2FGS9</accession>
<proteinExistence type="predicted"/>
<name>A0A0S2FGS9_LYSAN</name>
<evidence type="ECO:0000313" key="1">
    <source>
        <dbReference type="EMBL" id="ALN82752.1"/>
    </source>
</evidence>
<sequence>MRRETAAARSRLASLLPLKQPSGRSILIPHDRCPVLRQRLAGQRGLGFDEIG</sequence>
<dbReference type="EMBL" id="CP011129">
    <property type="protein sequence ID" value="ALN82752.1"/>
    <property type="molecule type" value="Genomic_DNA"/>
</dbReference>
<dbReference type="AlphaFoldDB" id="A0A0S2FGS9"/>
<dbReference type="PATRIC" id="fig|84531.8.peg.4641"/>
<dbReference type="STRING" id="84531.LA76x_4650"/>
<dbReference type="Proteomes" id="UP000060787">
    <property type="component" value="Chromosome"/>
</dbReference>
<organism evidence="1 2">
    <name type="scientific">Lysobacter antibioticus</name>
    <dbReference type="NCBI Taxonomy" id="84531"/>
    <lineage>
        <taxon>Bacteria</taxon>
        <taxon>Pseudomonadati</taxon>
        <taxon>Pseudomonadota</taxon>
        <taxon>Gammaproteobacteria</taxon>
        <taxon>Lysobacterales</taxon>
        <taxon>Lysobacteraceae</taxon>
        <taxon>Lysobacter</taxon>
    </lineage>
</organism>
<gene>
    <name evidence="1" type="ORF">LA76x_4650</name>
</gene>
<protein>
    <submittedName>
        <fullName evidence="1">Uncharacterized protein</fullName>
    </submittedName>
</protein>
<keyword evidence="2" id="KW-1185">Reference proteome</keyword>